<gene>
    <name evidence="7" type="ORF">PDE_06052</name>
</gene>
<organism evidence="7 8">
    <name type="scientific">Penicillium oxalicum (strain 114-2 / CGMCC 5302)</name>
    <name type="common">Penicillium decumbens</name>
    <dbReference type="NCBI Taxonomy" id="933388"/>
    <lineage>
        <taxon>Eukaryota</taxon>
        <taxon>Fungi</taxon>
        <taxon>Dikarya</taxon>
        <taxon>Ascomycota</taxon>
        <taxon>Pezizomycotina</taxon>
        <taxon>Eurotiomycetes</taxon>
        <taxon>Eurotiomycetidae</taxon>
        <taxon>Eurotiales</taxon>
        <taxon>Aspergillaceae</taxon>
        <taxon>Penicillium</taxon>
    </lineage>
</organism>
<name>S8B8K6_PENO1</name>
<evidence type="ECO:0000256" key="2">
    <source>
        <dbReference type="ARBA" id="ARBA00022630"/>
    </source>
</evidence>
<comment type="cofactor">
    <cofactor evidence="1">
        <name>FAD</name>
        <dbReference type="ChEBI" id="CHEBI:57692"/>
    </cofactor>
</comment>
<keyword evidence="3" id="KW-0274">FAD</keyword>
<dbReference type="STRING" id="933388.S8B8K6"/>
<dbReference type="eggNOG" id="ENOG502QSPJ">
    <property type="taxonomic scope" value="Eukaryota"/>
</dbReference>
<dbReference type="PANTHER" id="PTHR47470">
    <property type="entry name" value="CHOLESTEROL OXIDASE"/>
    <property type="match status" value="1"/>
</dbReference>
<feature type="compositionally biased region" description="Pro residues" evidence="5">
    <location>
        <begin position="1"/>
        <end position="10"/>
    </location>
</feature>
<dbReference type="Proteomes" id="UP000019376">
    <property type="component" value="Unassembled WGS sequence"/>
</dbReference>
<keyword evidence="8" id="KW-1185">Reference proteome</keyword>
<keyword evidence="4" id="KW-0560">Oxidoreductase</keyword>
<dbReference type="GO" id="GO:0072330">
    <property type="term" value="P:monocarboxylic acid biosynthetic process"/>
    <property type="evidence" value="ECO:0007669"/>
    <property type="project" value="UniProtKB-ARBA"/>
</dbReference>
<dbReference type="InterPro" id="IPR052542">
    <property type="entry name" value="Cholesterol_Oxidase"/>
</dbReference>
<dbReference type="PhylomeDB" id="S8B8K6"/>
<feature type="region of interest" description="Disordered" evidence="5">
    <location>
        <begin position="1"/>
        <end position="68"/>
    </location>
</feature>
<sequence>MASDILPPPVDGVKPSNPTSFLPSASRSGHPKKLKDSKPTTYGDSSDPFITTKGQRLKSDQPPLKDHTKAKFNVHDTSHARYPRISRPVELMRTSYDVVVIGSGYGGGVAASRMARGRQSVYLLERGKEKWPGEYPAELSDSLKQLHFSGKFAPWRTKGKSAEGGDPTGLYHLVVGEGQNAFVGNGLGGTSLLNANVFLEADQQVLNMNCWPAELKDEAAWEKYYDRARDVLEPTPYPLDIPDLPKLDLLQRQADLMGLGEKFYRVPQTTRFVDGPNSTGVEMHASTLTVMDATGINDGSKSSTLVNYLSDAWNWGAEMFCECEVRYIKAAPDGEGYIVYFAWHGGKRGAFKKNIYEDLMWVHARKCVFLGAGSLGTTEILLRSKQMGLEMSDSIGTGISGNGDILAFGYNTDYNVNSVGRPFPSPERPIGPCITGVIDCRSQRHPLDGFVIEEGTVPRALAPLFEAMLERLPGRIAPRGLGVFEKLKHLLARQGSKLLGPYFRKGSTEKTQVYLVMSHDSNQATLTLQGDRPILKFSGVGRSEHVKYLDSVLARATNAVGGTYVGSPFWAALGQQEITVHAIGGACISSDGTGANGGTNHMGEVLQGNGTEVHEGLFVCDGALVPTALGANPFATITALAERSVELAAEKRGIDIDFDTSNGILDLYGKPRFPVVDNAGLETTEKLIDVAKDDQTSGIGFTEVMSGFIHVGDDVKDFDLATKIARSECEAARFFLSVKSWDTEDLVSSSAHSAMLTGSFSCAGLKGPFMVHRGDFQLFNQDPREPTTRNLTYHFEMISPSREKLCFNGYKVVNPSVAFDPIGLWKATSTLYATITVPDGKVIGRGTLHIQPADFVSELATLEPTGRNLYAKVKSVVSFITYFTREAANIFFVPLTYLQWPSPTFHGYDNVGEISETYTVVASDGIHSTMQMWNPPGSDVFTARPTILFVPGAAVDYQIFGLPTIEKNAIDYFREAGYRVYCVTHRVGKTMTAMKGNTTFDARLDVLAALARIRKLQETQTHGQAEKTYVIAHCAGSLALSMGLLDGSIPAGWIKGITASNVFMNVIFPNVNMALASFPVPLNKLYNKLEGSWFSCTSSPSDCPLQRILNQILRFYPVGSKAELCDSVVCRRSSLVFGRLWTHKNLNASTHTQLANFLGGTSMRSLGHFMSMGRLGHVTTSPPTSINLVTPYNIARLEGIPIFLFSGANNAVYAPESTDVSYTMLRDAHGPDDYERVVFEGRGHLDCWMGATAHTDVYPRVARNGNNQHEERKRENVEGPYQIKIFRFDHIVSQHRTEGTFQGLYMVSQQDVKEWL</sequence>
<evidence type="ECO:0000313" key="8">
    <source>
        <dbReference type="Proteomes" id="UP000019376"/>
    </source>
</evidence>
<protein>
    <recommendedName>
        <fullName evidence="6">Glucose-methanol-choline oxidoreductase N-terminal domain-containing protein</fullName>
    </recommendedName>
</protein>
<keyword evidence="2" id="KW-0285">Flavoprotein</keyword>
<dbReference type="HOGENOM" id="CLU_002483_0_0_1"/>
<feature type="domain" description="Glucose-methanol-choline oxidoreductase N-terminal" evidence="6">
    <location>
        <begin position="177"/>
        <end position="384"/>
    </location>
</feature>
<feature type="compositionally biased region" description="Polar residues" evidence="5">
    <location>
        <begin position="39"/>
        <end position="54"/>
    </location>
</feature>
<dbReference type="SUPFAM" id="SSF53474">
    <property type="entry name" value="alpha/beta-Hydrolases"/>
    <property type="match status" value="1"/>
</dbReference>
<dbReference type="InterPro" id="IPR036188">
    <property type="entry name" value="FAD/NAD-bd_sf"/>
</dbReference>
<dbReference type="EMBL" id="KB644413">
    <property type="protein sequence ID" value="EPS31097.1"/>
    <property type="molecule type" value="Genomic_DNA"/>
</dbReference>
<dbReference type="InterPro" id="IPR000172">
    <property type="entry name" value="GMC_OxRdtase_N"/>
</dbReference>
<proteinExistence type="predicted"/>
<reference evidence="7 8" key="1">
    <citation type="journal article" date="2013" name="PLoS ONE">
        <title>Genomic and secretomic analyses reveal unique features of the lignocellulolytic enzyme system of Penicillium decumbens.</title>
        <authorList>
            <person name="Liu G."/>
            <person name="Zhang L."/>
            <person name="Wei X."/>
            <person name="Zou G."/>
            <person name="Qin Y."/>
            <person name="Ma L."/>
            <person name="Li J."/>
            <person name="Zheng H."/>
            <person name="Wang S."/>
            <person name="Wang C."/>
            <person name="Xun L."/>
            <person name="Zhao G.-P."/>
            <person name="Zhou Z."/>
            <person name="Qu Y."/>
        </authorList>
    </citation>
    <scope>NUCLEOTIDE SEQUENCE [LARGE SCALE GENOMIC DNA]</scope>
    <source>
        <strain evidence="8">114-2 / CGMCC 5302</strain>
    </source>
</reference>
<dbReference type="PANTHER" id="PTHR47470:SF1">
    <property type="entry name" value="FAD-DEPENDENT OXIDOREDUCTASE 2 FAD BINDING DOMAIN-CONTAINING PROTEIN"/>
    <property type="match status" value="1"/>
</dbReference>
<dbReference type="GO" id="GO:0050660">
    <property type="term" value="F:flavin adenine dinucleotide binding"/>
    <property type="evidence" value="ECO:0007669"/>
    <property type="project" value="InterPro"/>
</dbReference>
<dbReference type="SUPFAM" id="SSF51905">
    <property type="entry name" value="FAD/NAD(P)-binding domain"/>
    <property type="match status" value="1"/>
</dbReference>
<accession>S8B8K6</accession>
<dbReference type="OrthoDB" id="9974421at2759"/>
<evidence type="ECO:0000256" key="4">
    <source>
        <dbReference type="ARBA" id="ARBA00023002"/>
    </source>
</evidence>
<dbReference type="Pfam" id="PF00732">
    <property type="entry name" value="GMC_oxred_N"/>
    <property type="match status" value="1"/>
</dbReference>
<evidence type="ECO:0000256" key="1">
    <source>
        <dbReference type="ARBA" id="ARBA00001974"/>
    </source>
</evidence>
<evidence type="ECO:0000256" key="5">
    <source>
        <dbReference type="SAM" id="MobiDB-lite"/>
    </source>
</evidence>
<feature type="compositionally biased region" description="Polar residues" evidence="5">
    <location>
        <begin position="16"/>
        <end position="27"/>
    </location>
</feature>
<dbReference type="Gene3D" id="3.40.50.1820">
    <property type="entry name" value="alpha/beta hydrolase"/>
    <property type="match status" value="1"/>
</dbReference>
<dbReference type="GO" id="GO:0016614">
    <property type="term" value="F:oxidoreductase activity, acting on CH-OH group of donors"/>
    <property type="evidence" value="ECO:0007669"/>
    <property type="project" value="InterPro"/>
</dbReference>
<dbReference type="InterPro" id="IPR029058">
    <property type="entry name" value="AB_hydrolase_fold"/>
</dbReference>
<dbReference type="GO" id="GO:0017000">
    <property type="term" value="P:antibiotic biosynthetic process"/>
    <property type="evidence" value="ECO:0007669"/>
    <property type="project" value="UniProtKB-ARBA"/>
</dbReference>
<feature type="compositionally biased region" description="Basic and acidic residues" evidence="5">
    <location>
        <begin position="57"/>
        <end position="68"/>
    </location>
</feature>
<evidence type="ECO:0000313" key="7">
    <source>
        <dbReference type="EMBL" id="EPS31097.1"/>
    </source>
</evidence>
<dbReference type="Gene3D" id="3.50.50.60">
    <property type="entry name" value="FAD/NAD(P)-binding domain"/>
    <property type="match status" value="3"/>
</dbReference>
<evidence type="ECO:0000256" key="3">
    <source>
        <dbReference type="ARBA" id="ARBA00022827"/>
    </source>
</evidence>
<evidence type="ECO:0000259" key="6">
    <source>
        <dbReference type="Pfam" id="PF00732"/>
    </source>
</evidence>